<sequence length="95" mass="10883">MKIFCILVLCSIVLSASADEDDSRGMIQFCGKRLAQAYVRACAYEYKDFYNLEDLQNPKPEAGNDDTLGQRRNKRSLVEECCYNVCTIDEFLSYC</sequence>
<keyword evidence="8" id="KW-1185">Reference proteome</keyword>
<feature type="domain" description="Insulin-like" evidence="6">
    <location>
        <begin position="27"/>
        <end position="95"/>
    </location>
</feature>
<feature type="signal peptide" evidence="5">
    <location>
        <begin position="1"/>
        <end position="18"/>
    </location>
</feature>
<dbReference type="InterPro" id="IPR036438">
    <property type="entry name" value="Insulin-like_sf"/>
</dbReference>
<dbReference type="SUPFAM" id="SSF56994">
    <property type="entry name" value="Insulin-like"/>
    <property type="match status" value="1"/>
</dbReference>
<organism evidence="7 8">
    <name type="scientific">Spodoptera exigua</name>
    <name type="common">Beet armyworm</name>
    <name type="synonym">Noctua fulgens</name>
    <dbReference type="NCBI Taxonomy" id="7107"/>
    <lineage>
        <taxon>Eukaryota</taxon>
        <taxon>Metazoa</taxon>
        <taxon>Ecdysozoa</taxon>
        <taxon>Arthropoda</taxon>
        <taxon>Hexapoda</taxon>
        <taxon>Insecta</taxon>
        <taxon>Pterygota</taxon>
        <taxon>Neoptera</taxon>
        <taxon>Endopterygota</taxon>
        <taxon>Lepidoptera</taxon>
        <taxon>Glossata</taxon>
        <taxon>Ditrysia</taxon>
        <taxon>Noctuoidea</taxon>
        <taxon>Noctuidae</taxon>
        <taxon>Amphipyrinae</taxon>
        <taxon>Spodoptera</taxon>
    </lineage>
</organism>
<keyword evidence="4" id="KW-0964">Secreted</keyword>
<keyword evidence="2" id="KW-0165">Cleavage on pair of basic residues</keyword>
<evidence type="ECO:0000259" key="6">
    <source>
        <dbReference type="SMART" id="SM00078"/>
    </source>
</evidence>
<evidence type="ECO:0000313" key="7">
    <source>
        <dbReference type="EMBL" id="KAF9424602.1"/>
    </source>
</evidence>
<evidence type="ECO:0000256" key="3">
    <source>
        <dbReference type="ARBA" id="ARBA00022729"/>
    </source>
</evidence>
<evidence type="ECO:0000256" key="5">
    <source>
        <dbReference type="SAM" id="SignalP"/>
    </source>
</evidence>
<protein>
    <recommendedName>
        <fullName evidence="6">Insulin-like domain-containing protein</fullName>
    </recommendedName>
</protein>
<dbReference type="SMART" id="SM00078">
    <property type="entry name" value="IlGF"/>
    <property type="match status" value="1"/>
</dbReference>
<dbReference type="GO" id="GO:0005179">
    <property type="term" value="F:hormone activity"/>
    <property type="evidence" value="ECO:0007669"/>
    <property type="project" value="InterPro"/>
</dbReference>
<name>A0A835GTK2_SPOEX</name>
<comment type="similarity">
    <text evidence="1 4">Belongs to the insulin family.</text>
</comment>
<dbReference type="AlphaFoldDB" id="A0A835GTK2"/>
<dbReference type="GO" id="GO:0005576">
    <property type="term" value="C:extracellular region"/>
    <property type="evidence" value="ECO:0007669"/>
    <property type="project" value="UniProtKB-SubCell"/>
</dbReference>
<feature type="chain" id="PRO_5032615107" description="Insulin-like domain-containing protein" evidence="5">
    <location>
        <begin position="19"/>
        <end position="95"/>
    </location>
</feature>
<evidence type="ECO:0000256" key="1">
    <source>
        <dbReference type="ARBA" id="ARBA00009034"/>
    </source>
</evidence>
<evidence type="ECO:0000256" key="2">
    <source>
        <dbReference type="ARBA" id="ARBA00022685"/>
    </source>
</evidence>
<dbReference type="EMBL" id="JACKWZ010000002">
    <property type="protein sequence ID" value="KAF9424602.1"/>
    <property type="molecule type" value="Genomic_DNA"/>
</dbReference>
<evidence type="ECO:0000256" key="4">
    <source>
        <dbReference type="RuleBase" id="RU000406"/>
    </source>
</evidence>
<dbReference type="PROSITE" id="PS00262">
    <property type="entry name" value="INSULIN"/>
    <property type="match status" value="1"/>
</dbReference>
<proteinExistence type="inferred from homology"/>
<dbReference type="InterPro" id="IPR022353">
    <property type="entry name" value="Insulin_CS"/>
</dbReference>
<keyword evidence="3 5" id="KW-0732">Signal</keyword>
<accession>A0A835GTK2</accession>
<reference evidence="7" key="1">
    <citation type="submission" date="2020-08" db="EMBL/GenBank/DDBJ databases">
        <title>Spodoptera exigua strain:BAW_Kor-Di-RS1 Genome sequencing and assembly.</title>
        <authorList>
            <person name="Kim J."/>
            <person name="Nam H.Y."/>
            <person name="Kwon M."/>
            <person name="Choi J.H."/>
            <person name="Cho S.R."/>
            <person name="Kim G.-H."/>
        </authorList>
    </citation>
    <scope>NUCLEOTIDE SEQUENCE</scope>
    <source>
        <strain evidence="7">BAW_Kor-Di-RS1</strain>
        <tissue evidence="7">Whole-body</tissue>
    </source>
</reference>
<evidence type="ECO:0000313" key="8">
    <source>
        <dbReference type="Proteomes" id="UP000648187"/>
    </source>
</evidence>
<dbReference type="InterPro" id="IPR016179">
    <property type="entry name" value="Insulin-like"/>
</dbReference>
<dbReference type="Gene3D" id="1.10.100.10">
    <property type="entry name" value="Insulin-like"/>
    <property type="match status" value="1"/>
</dbReference>
<dbReference type="Proteomes" id="UP000648187">
    <property type="component" value="Unassembled WGS sequence"/>
</dbReference>
<dbReference type="Pfam" id="PF00049">
    <property type="entry name" value="Insulin"/>
    <property type="match status" value="1"/>
</dbReference>
<comment type="caution">
    <text evidence="7">The sequence shown here is derived from an EMBL/GenBank/DDBJ whole genome shotgun (WGS) entry which is preliminary data.</text>
</comment>
<comment type="subcellular location">
    <subcellularLocation>
        <location evidence="4">Secreted</location>
    </subcellularLocation>
</comment>
<gene>
    <name evidence="7" type="ORF">HW555_000413</name>
</gene>